<organism evidence="7 8">
    <name type="scientific">Amphritea atlantica</name>
    <dbReference type="NCBI Taxonomy" id="355243"/>
    <lineage>
        <taxon>Bacteria</taxon>
        <taxon>Pseudomonadati</taxon>
        <taxon>Pseudomonadota</taxon>
        <taxon>Gammaproteobacteria</taxon>
        <taxon>Oceanospirillales</taxon>
        <taxon>Oceanospirillaceae</taxon>
        <taxon>Amphritea</taxon>
    </lineage>
</organism>
<dbReference type="PROSITE" id="PS00583">
    <property type="entry name" value="PFKB_KINASES_1"/>
    <property type="match status" value="1"/>
</dbReference>
<evidence type="ECO:0000313" key="7">
    <source>
        <dbReference type="EMBL" id="SER22424.1"/>
    </source>
</evidence>
<gene>
    <name evidence="7" type="ORF">SAMN03080615_04420</name>
</gene>
<protein>
    <submittedName>
        <fullName evidence="7">Fructokinase</fullName>
    </submittedName>
</protein>
<name>A0A1H9MFH8_9GAMM</name>
<evidence type="ECO:0000256" key="1">
    <source>
        <dbReference type="ARBA" id="ARBA00010688"/>
    </source>
</evidence>
<evidence type="ECO:0000259" key="6">
    <source>
        <dbReference type="Pfam" id="PF00294"/>
    </source>
</evidence>
<dbReference type="EMBL" id="FOGB01000030">
    <property type="protein sequence ID" value="SER22424.1"/>
    <property type="molecule type" value="Genomic_DNA"/>
</dbReference>
<feature type="domain" description="Carbohydrate kinase PfkB" evidence="6">
    <location>
        <begin position="1"/>
        <end position="314"/>
    </location>
</feature>
<dbReference type="Pfam" id="PF00294">
    <property type="entry name" value="PfkB"/>
    <property type="match status" value="1"/>
</dbReference>
<dbReference type="GO" id="GO:0016301">
    <property type="term" value="F:kinase activity"/>
    <property type="evidence" value="ECO:0007669"/>
    <property type="project" value="UniProtKB-KW"/>
</dbReference>
<keyword evidence="3" id="KW-0547">Nucleotide-binding</keyword>
<evidence type="ECO:0000256" key="5">
    <source>
        <dbReference type="ARBA" id="ARBA00022840"/>
    </source>
</evidence>
<evidence type="ECO:0000256" key="4">
    <source>
        <dbReference type="ARBA" id="ARBA00022777"/>
    </source>
</evidence>
<dbReference type="InterPro" id="IPR002173">
    <property type="entry name" value="Carboh/pur_kinase_PfkB_CS"/>
</dbReference>
<reference evidence="8" key="1">
    <citation type="submission" date="2016-10" db="EMBL/GenBank/DDBJ databases">
        <authorList>
            <person name="Varghese N."/>
            <person name="Submissions S."/>
        </authorList>
    </citation>
    <scope>NUCLEOTIDE SEQUENCE [LARGE SCALE GENOMIC DNA]</scope>
    <source>
        <strain evidence="8">DSM 18887</strain>
    </source>
</reference>
<evidence type="ECO:0000256" key="3">
    <source>
        <dbReference type="ARBA" id="ARBA00022741"/>
    </source>
</evidence>
<dbReference type="Gene3D" id="3.40.1190.20">
    <property type="match status" value="1"/>
</dbReference>
<dbReference type="SUPFAM" id="SSF53613">
    <property type="entry name" value="Ribokinase-like"/>
    <property type="match status" value="1"/>
</dbReference>
<dbReference type="GO" id="GO:0005524">
    <property type="term" value="F:ATP binding"/>
    <property type="evidence" value="ECO:0007669"/>
    <property type="project" value="UniProtKB-KW"/>
</dbReference>
<dbReference type="CDD" id="cd01167">
    <property type="entry name" value="bac_FRK"/>
    <property type="match status" value="1"/>
</dbReference>
<accession>A0A1H9MFH8</accession>
<keyword evidence="8" id="KW-1185">Reference proteome</keyword>
<dbReference type="InterPro" id="IPR011611">
    <property type="entry name" value="PfkB_dom"/>
</dbReference>
<dbReference type="Proteomes" id="UP000198749">
    <property type="component" value="Unassembled WGS sequence"/>
</dbReference>
<dbReference type="InterPro" id="IPR050306">
    <property type="entry name" value="PfkB_Carbo_kinase"/>
</dbReference>
<dbReference type="OrthoDB" id="9779730at2"/>
<dbReference type="PROSITE" id="PS00584">
    <property type="entry name" value="PFKB_KINASES_2"/>
    <property type="match status" value="1"/>
</dbReference>
<keyword evidence="2" id="KW-0808">Transferase</keyword>
<sequence length="321" mass="34261">MLKVISFGEALVDMLSSRVSENRSNEIEQFAKYPGGAPANVAAAVGKLGGNSYMAGKIGTDMFGVFMRQSLHEAGVNTDYLLNTDAANTALAFVSLDAEGERSFTFYRNPSADMLFTADEFEDHWFTDAGIFHFCSNTLTASGIREATLTGIDKAKAAGFLISFDVNLRNNLWPAGSDPAVPIWQALALADLVKLSQEEMNFLAASTSQDEVLQRLLDSGVSLVLLTDGGNPLRYFSAQNAGTVTPPSVSMVDSTAAGDAFIGGFIYQLAALDCQPGDLNSLLNTPDRLEQALRFASHCGAYAVSHKGAFTSLPGIDDLQL</sequence>
<proteinExistence type="inferred from homology"/>
<evidence type="ECO:0000256" key="2">
    <source>
        <dbReference type="ARBA" id="ARBA00022679"/>
    </source>
</evidence>
<dbReference type="STRING" id="355243.SAMN03080615_04420"/>
<dbReference type="PANTHER" id="PTHR43085:SF1">
    <property type="entry name" value="PSEUDOURIDINE KINASE-RELATED"/>
    <property type="match status" value="1"/>
</dbReference>
<dbReference type="AlphaFoldDB" id="A0A1H9MFH8"/>
<dbReference type="InterPro" id="IPR029056">
    <property type="entry name" value="Ribokinase-like"/>
</dbReference>
<dbReference type="PANTHER" id="PTHR43085">
    <property type="entry name" value="HEXOKINASE FAMILY MEMBER"/>
    <property type="match status" value="1"/>
</dbReference>
<keyword evidence="5" id="KW-0067">ATP-binding</keyword>
<comment type="similarity">
    <text evidence="1">Belongs to the carbohydrate kinase PfkB family.</text>
</comment>
<dbReference type="RefSeq" id="WP_091362282.1">
    <property type="nucleotide sequence ID" value="NZ_AP025284.1"/>
</dbReference>
<keyword evidence="4 7" id="KW-0418">Kinase</keyword>
<evidence type="ECO:0000313" key="8">
    <source>
        <dbReference type="Proteomes" id="UP000198749"/>
    </source>
</evidence>